<reference evidence="4" key="3">
    <citation type="submission" date="2025-04" db="UniProtKB">
        <authorList>
            <consortium name="RefSeq"/>
        </authorList>
    </citation>
    <scope>IDENTIFICATION</scope>
    <source>
        <strain evidence="4">CBS 781.70</strain>
    </source>
</reference>
<evidence type="ECO:0000313" key="4">
    <source>
        <dbReference type="RefSeq" id="XP_033532161.1"/>
    </source>
</evidence>
<proteinExistence type="predicted"/>
<dbReference type="SUPFAM" id="SSF51735">
    <property type="entry name" value="NAD(P)-binding Rossmann-fold domains"/>
    <property type="match status" value="1"/>
</dbReference>
<evidence type="ECO:0000313" key="3">
    <source>
        <dbReference type="Proteomes" id="UP000504638"/>
    </source>
</evidence>
<reference evidence="4" key="2">
    <citation type="submission" date="2020-04" db="EMBL/GenBank/DDBJ databases">
        <authorList>
            <consortium name="NCBI Genome Project"/>
        </authorList>
    </citation>
    <scope>NUCLEOTIDE SEQUENCE</scope>
    <source>
        <strain evidence="4">CBS 781.70</strain>
    </source>
</reference>
<dbReference type="Proteomes" id="UP000504638">
    <property type="component" value="Unplaced"/>
</dbReference>
<dbReference type="RefSeq" id="XP_033532161.1">
    <property type="nucleotide sequence ID" value="XM_033682910.1"/>
</dbReference>
<dbReference type="PANTHER" id="PTHR32487:SF0">
    <property type="entry name" value="3-OXO-DELTA(4,5)-STEROID 5-BETA-REDUCTASE"/>
    <property type="match status" value="1"/>
</dbReference>
<evidence type="ECO:0000313" key="2">
    <source>
        <dbReference type="EMBL" id="KAF1810530.1"/>
    </source>
</evidence>
<evidence type="ECO:0000259" key="1">
    <source>
        <dbReference type="Pfam" id="PF01370"/>
    </source>
</evidence>
<accession>A0A6G1FXW3</accession>
<reference evidence="2 4" key="1">
    <citation type="submission" date="2020-01" db="EMBL/GenBank/DDBJ databases">
        <authorList>
            <consortium name="DOE Joint Genome Institute"/>
            <person name="Haridas S."/>
            <person name="Albert R."/>
            <person name="Binder M."/>
            <person name="Bloem J."/>
            <person name="Labutti K."/>
            <person name="Salamov A."/>
            <person name="Andreopoulos B."/>
            <person name="Baker S.E."/>
            <person name="Barry K."/>
            <person name="Bills G."/>
            <person name="Bluhm B.H."/>
            <person name="Cannon C."/>
            <person name="Castanera R."/>
            <person name="Culley D.E."/>
            <person name="Daum C."/>
            <person name="Ezra D."/>
            <person name="Gonzalez J.B."/>
            <person name="Henrissat B."/>
            <person name="Kuo A."/>
            <person name="Liang C."/>
            <person name="Lipzen A."/>
            <person name="Lutzoni F."/>
            <person name="Magnuson J."/>
            <person name="Mondo S."/>
            <person name="Nolan M."/>
            <person name="Ohm R."/>
            <person name="Pangilinan J."/>
            <person name="Park H.-J."/>
            <person name="Ramirez L."/>
            <person name="Alfaro M."/>
            <person name="Sun H."/>
            <person name="Tritt A."/>
            <person name="Yoshinaga Y."/>
            <person name="Zwiers L.-H."/>
            <person name="Turgeon B.G."/>
            <person name="Goodwin S.B."/>
            <person name="Spatafora J.W."/>
            <person name="Crous P.W."/>
            <person name="Grigoriev I.V."/>
        </authorList>
    </citation>
    <scope>NUCLEOTIDE SEQUENCE</scope>
    <source>
        <strain evidence="2 4">CBS 781.70</strain>
    </source>
</reference>
<dbReference type="Pfam" id="PF01370">
    <property type="entry name" value="Epimerase"/>
    <property type="match status" value="1"/>
</dbReference>
<dbReference type="Gene3D" id="3.40.50.720">
    <property type="entry name" value="NAD(P)-binding Rossmann-like Domain"/>
    <property type="match status" value="1"/>
</dbReference>
<feature type="domain" description="NAD-dependent epimerase/dehydratase" evidence="1">
    <location>
        <begin position="7"/>
        <end position="189"/>
    </location>
</feature>
<dbReference type="EMBL" id="ML975165">
    <property type="protein sequence ID" value="KAF1810530.1"/>
    <property type="molecule type" value="Genomic_DNA"/>
</dbReference>
<sequence>MSTPHTLITGATGLVGRALTEHFSNLPSHPTTSLSRRPPFHPSTTWHPCDLTSPPSIIAALSAIPPSQPPITHLVFAALHEEPSLAAGWLQQTHVDRNALMLQNTVEAVAKVSGALERVTILQGPKAYGVHVGAVRPGSREDRDEERGVVNFYWAQQDWLAEFCELEGRRRGRELCYTVLRPALVIGEAVGGAMNLLAVLGVYAAILRGRGERLHYPGGGEGMVEATDTDLMARCCEWIGKGRVVGGDRKEVPMGNQTYNLTNGEFFSMRHEWAFIAQCFGMEVGEDRDITFAEAIQTQEWKDEWDSIRKDHGLISPGIEEFLGQSGQFADFIFGRTAGTSSAMSCIKVRRAGFDEYMYSDDMLSKWFKRYQDDKLLPQFTTGTGQTKSCI</sequence>
<dbReference type="OrthoDB" id="1731983at2759"/>
<keyword evidence="3" id="KW-1185">Reference proteome</keyword>
<dbReference type="PANTHER" id="PTHR32487">
    <property type="entry name" value="3-OXO-DELTA(4,5)-STEROID 5-BETA-REDUCTASE"/>
    <property type="match status" value="1"/>
</dbReference>
<dbReference type="InterPro" id="IPR036291">
    <property type="entry name" value="NAD(P)-bd_dom_sf"/>
</dbReference>
<dbReference type="InterPro" id="IPR001509">
    <property type="entry name" value="Epimerase_deHydtase"/>
</dbReference>
<dbReference type="AlphaFoldDB" id="A0A6G1FXW3"/>
<protein>
    <submittedName>
        <fullName evidence="2 4">NAD(P)-binding protein</fullName>
    </submittedName>
</protein>
<gene>
    <name evidence="2 4" type="ORF">P152DRAFT_515711</name>
</gene>
<name>A0A6G1FXW3_9PEZI</name>
<organism evidence="2">
    <name type="scientific">Eremomyces bilateralis CBS 781.70</name>
    <dbReference type="NCBI Taxonomy" id="1392243"/>
    <lineage>
        <taxon>Eukaryota</taxon>
        <taxon>Fungi</taxon>
        <taxon>Dikarya</taxon>
        <taxon>Ascomycota</taxon>
        <taxon>Pezizomycotina</taxon>
        <taxon>Dothideomycetes</taxon>
        <taxon>Dothideomycetes incertae sedis</taxon>
        <taxon>Eremomycetales</taxon>
        <taxon>Eremomycetaceae</taxon>
        <taxon>Eremomyces</taxon>
    </lineage>
</organism>
<dbReference type="GeneID" id="54423480"/>